<evidence type="ECO:0000313" key="2">
    <source>
        <dbReference type="Proteomes" id="UP000323876"/>
    </source>
</evidence>
<dbReference type="AlphaFoldDB" id="A0A5N0EN21"/>
<proteinExistence type="predicted"/>
<name>A0A5N0EN21_9NOCA</name>
<sequence>MAFIVAAGTAAAAAPMGMNKNGVQSVPGGTSNVKLTGWTIRNGYADTVISANHELISSGAATATVRCRLEVSGNLTATEQRSFDVMLNDSPIQTFASTAGSVNIPAKAVTLARGDRVWVRMTGSSFGSFATTVAAGVNSYLYFDLN</sequence>
<keyword evidence="2" id="KW-1185">Reference proteome</keyword>
<dbReference type="EMBL" id="VXLC01000001">
    <property type="protein sequence ID" value="KAA8890266.1"/>
    <property type="molecule type" value="Genomic_DNA"/>
</dbReference>
<organism evidence="1 2">
    <name type="scientific">Nocardia colli</name>
    <dbReference type="NCBI Taxonomy" id="2545717"/>
    <lineage>
        <taxon>Bacteria</taxon>
        <taxon>Bacillati</taxon>
        <taxon>Actinomycetota</taxon>
        <taxon>Actinomycetes</taxon>
        <taxon>Mycobacteriales</taxon>
        <taxon>Nocardiaceae</taxon>
        <taxon>Nocardia</taxon>
    </lineage>
</organism>
<dbReference type="Proteomes" id="UP000323876">
    <property type="component" value="Unassembled WGS sequence"/>
</dbReference>
<dbReference type="RefSeq" id="WP_150400180.1">
    <property type="nucleotide sequence ID" value="NZ_VXLC01000001.1"/>
</dbReference>
<comment type="caution">
    <text evidence="1">The sequence shown here is derived from an EMBL/GenBank/DDBJ whole genome shotgun (WGS) entry which is preliminary data.</text>
</comment>
<reference evidence="1 2" key="1">
    <citation type="submission" date="2019-09" db="EMBL/GenBank/DDBJ databases">
        <authorList>
            <person name="Wang X."/>
        </authorList>
    </citation>
    <scope>NUCLEOTIDE SEQUENCE [LARGE SCALE GENOMIC DNA]</scope>
    <source>
        <strain evidence="1 2">CICC 11023</strain>
    </source>
</reference>
<protein>
    <submittedName>
        <fullName evidence="1">Uncharacterized protein</fullName>
    </submittedName>
</protein>
<dbReference type="OrthoDB" id="4554921at2"/>
<gene>
    <name evidence="1" type="ORF">F3087_02865</name>
</gene>
<accession>A0A5N0EN21</accession>
<evidence type="ECO:0000313" key="1">
    <source>
        <dbReference type="EMBL" id="KAA8890266.1"/>
    </source>
</evidence>